<evidence type="ECO:0000313" key="1">
    <source>
        <dbReference type="EMBL" id="XDQ83518.1"/>
    </source>
</evidence>
<accession>A0AB39TW58</accession>
<dbReference type="RefSeq" id="WP_369185628.1">
    <property type="nucleotide sequence ID" value="NZ_CP163445.1"/>
</dbReference>
<gene>
    <name evidence="1" type="ORF">AB2U05_35930</name>
</gene>
<dbReference type="EMBL" id="CP163445">
    <property type="protein sequence ID" value="XDQ83518.1"/>
    <property type="molecule type" value="Genomic_DNA"/>
</dbReference>
<protein>
    <submittedName>
        <fullName evidence="1">Uncharacterized protein</fullName>
    </submittedName>
</protein>
<name>A0AB39TW58_9ACTN</name>
<dbReference type="AlphaFoldDB" id="A0AB39TW58"/>
<proteinExistence type="predicted"/>
<organism evidence="1">
    <name type="scientific">Streptomyces sp. Y1</name>
    <dbReference type="NCBI Taxonomy" id="3238634"/>
    <lineage>
        <taxon>Bacteria</taxon>
        <taxon>Bacillati</taxon>
        <taxon>Actinomycetota</taxon>
        <taxon>Actinomycetes</taxon>
        <taxon>Kitasatosporales</taxon>
        <taxon>Streptomycetaceae</taxon>
        <taxon>Streptomyces</taxon>
    </lineage>
</organism>
<sequence length="132" mass="14619">MTADQVEDAGAGLRRPSQLLQPVLFSLDEDRGGSFLNEGTRVYSRCWTRPHEDDHFSVPYFMDVVVLGRAAGYGKGQGRLSPHRRRLLADSALRLAEVVSTELRCDAGVRLPPEPPADAYGPATTEWLRPVE</sequence>
<reference evidence="1" key="1">
    <citation type="submission" date="2024-07" db="EMBL/GenBank/DDBJ databases">
        <authorList>
            <person name="Yu S.T."/>
        </authorList>
    </citation>
    <scope>NUCLEOTIDE SEQUENCE</scope>
    <source>
        <strain evidence="1">Y1</strain>
    </source>
</reference>